<dbReference type="AlphaFoldDB" id="A0A1W6MXC2"/>
<dbReference type="InterPro" id="IPR023577">
    <property type="entry name" value="CYTH_domain"/>
</dbReference>
<evidence type="ECO:0000259" key="1">
    <source>
        <dbReference type="PROSITE" id="PS51707"/>
    </source>
</evidence>
<feature type="domain" description="CYTH" evidence="1">
    <location>
        <begin position="5"/>
        <end position="207"/>
    </location>
</feature>
<evidence type="ECO:0008006" key="5">
    <source>
        <dbReference type="Google" id="ProtNLM"/>
    </source>
</evidence>
<dbReference type="PROSITE" id="PS51707">
    <property type="entry name" value="CYTH"/>
    <property type="match status" value="1"/>
</dbReference>
<evidence type="ECO:0000313" key="4">
    <source>
        <dbReference type="Proteomes" id="UP000193978"/>
    </source>
</evidence>
<dbReference type="GO" id="GO:0050355">
    <property type="term" value="F:inorganic triphosphate phosphatase activity"/>
    <property type="evidence" value="ECO:0007669"/>
    <property type="project" value="InterPro"/>
</dbReference>
<name>A0A1W6MXC2_9HYPH</name>
<dbReference type="Gene3D" id="2.40.320.10">
    <property type="entry name" value="Hypothetical Protein Pfu-838710-001"/>
    <property type="match status" value="1"/>
</dbReference>
<dbReference type="InterPro" id="IPR038186">
    <property type="entry name" value="CHAD_dom_sf"/>
</dbReference>
<dbReference type="PROSITE" id="PS51708">
    <property type="entry name" value="CHAD"/>
    <property type="match status" value="1"/>
</dbReference>
<dbReference type="STRING" id="655015.B1812_15380"/>
<dbReference type="Pfam" id="PF01928">
    <property type="entry name" value="CYTH"/>
    <property type="match status" value="1"/>
</dbReference>
<evidence type="ECO:0000313" key="3">
    <source>
        <dbReference type="EMBL" id="ARN82240.1"/>
    </source>
</evidence>
<gene>
    <name evidence="3" type="ORF">B1812_15380</name>
</gene>
<dbReference type="Proteomes" id="UP000193978">
    <property type="component" value="Chromosome"/>
</dbReference>
<proteinExistence type="predicted"/>
<dbReference type="PANTHER" id="PTHR39569:SF1">
    <property type="entry name" value="INORGANIC TRIPHOSPHATASE"/>
    <property type="match status" value="1"/>
</dbReference>
<dbReference type="InterPro" id="IPR007899">
    <property type="entry name" value="CHAD_dom"/>
</dbReference>
<protein>
    <recommendedName>
        <fullName evidence="5">Inorganic triphosphatase</fullName>
    </recommendedName>
</protein>
<keyword evidence="4" id="KW-1185">Reference proteome</keyword>
<dbReference type="RefSeq" id="WP_085772366.1">
    <property type="nucleotide sequence ID" value="NZ_AP027149.1"/>
</dbReference>
<dbReference type="KEGG" id="mbry:B1812_15380"/>
<dbReference type="Pfam" id="PF05235">
    <property type="entry name" value="CHAD"/>
    <property type="match status" value="1"/>
</dbReference>
<organism evidence="3 4">
    <name type="scientific">Methylocystis bryophila</name>
    <dbReference type="NCBI Taxonomy" id="655015"/>
    <lineage>
        <taxon>Bacteria</taxon>
        <taxon>Pseudomonadati</taxon>
        <taxon>Pseudomonadota</taxon>
        <taxon>Alphaproteobacteria</taxon>
        <taxon>Hyphomicrobiales</taxon>
        <taxon>Methylocystaceae</taxon>
        <taxon>Methylocystis</taxon>
    </lineage>
</organism>
<dbReference type="SMART" id="SM00880">
    <property type="entry name" value="CHAD"/>
    <property type="match status" value="1"/>
</dbReference>
<dbReference type="InterPro" id="IPR039013">
    <property type="entry name" value="YgiF"/>
</dbReference>
<evidence type="ECO:0000259" key="2">
    <source>
        <dbReference type="PROSITE" id="PS51708"/>
    </source>
</evidence>
<dbReference type="EMBL" id="CP019948">
    <property type="protein sequence ID" value="ARN82240.1"/>
    <property type="molecule type" value="Genomic_DNA"/>
</dbReference>
<dbReference type="GO" id="GO:0046872">
    <property type="term" value="F:metal ion binding"/>
    <property type="evidence" value="ECO:0007669"/>
    <property type="project" value="TreeGrafter"/>
</dbReference>
<dbReference type="CDD" id="cd07756">
    <property type="entry name" value="CYTH-like_Pase_CHAD"/>
    <property type="match status" value="1"/>
</dbReference>
<dbReference type="SUPFAM" id="SSF55154">
    <property type="entry name" value="CYTH-like phosphatases"/>
    <property type="match status" value="1"/>
</dbReference>
<feature type="domain" description="CHAD" evidence="2">
    <location>
        <begin position="222"/>
        <end position="509"/>
    </location>
</feature>
<dbReference type="Gene3D" id="1.40.20.10">
    <property type="entry name" value="CHAD domain"/>
    <property type="match status" value="1"/>
</dbReference>
<dbReference type="OrthoDB" id="9777271at2"/>
<dbReference type="InterPro" id="IPR033469">
    <property type="entry name" value="CYTH-like_dom_sf"/>
</dbReference>
<accession>A0A1W6MXC2</accession>
<sequence>MSGIHRELEIKFSTDLAGLKEALEAPALGGAPGKRIGSRSLVSTYFDTPDHILNERRIAVRVRRVGRAAPLVGLKWLPTSRGDAFSRGEVEARGPGIMPDLALFGEEIATELGEIIGDRPLEPQFETRIKRRTRLVSAGTAQIEIAFDEGEIVAGDRRARVIEVELELKSGDASELYDLAARAVQALPLRLDVTSKSERGFRLVGGAVAAPVKARDPIFPPGATFDDAIGSVVGNTLAHFLANLASLRESDDPESIHQLRVALRRMRSALGMFNRLRPSAEFDAFRAEAKRIATALGPARECDAFGDLLAAGPRRASADGAVFGGIESALSARREALYAEARQLIDAKETTVFSLRLQAFLTRRGWRNAPGELASLTTPVTQFSSETLERLRKRVLKRGKKLVMLPDAERHKVRIALKNLRYAAEFFGGLYEDSGGCRSYIRTVARLQDILGAHNDAAGAQMLLDGLGARAEPGTAFAAGVVLGWCERDAEVADAELGEAWRRFKRLDPFWR</sequence>
<dbReference type="PANTHER" id="PTHR39569">
    <property type="entry name" value="INORGANIC TRIPHOSPHATASE"/>
    <property type="match status" value="1"/>
</dbReference>
<dbReference type="SMART" id="SM01118">
    <property type="entry name" value="CYTH"/>
    <property type="match status" value="1"/>
</dbReference>
<reference evidence="3 4" key="1">
    <citation type="submission" date="2017-02" db="EMBL/GenBank/DDBJ databases">
        <authorList>
            <person name="Peterson S.W."/>
        </authorList>
    </citation>
    <scope>NUCLEOTIDE SEQUENCE [LARGE SCALE GENOMIC DNA]</scope>
    <source>
        <strain evidence="3 4">S285</strain>
    </source>
</reference>